<keyword evidence="1" id="KW-1185">Reference proteome</keyword>
<dbReference type="Proteomes" id="UP000095287">
    <property type="component" value="Unplaced"/>
</dbReference>
<sequence length="131" mass="14735">MKPIRRPPPLQNHRTLLSSALYPFVFGICKFRLCPANECLVLCEEAISKRFALSHRGTADAVGVVCFGVYNGRRSAVNHKDIVTRVMRFVEIGQSDSMGERKSLEKRDFCNNKNYISVIASVENNKNDGKS</sequence>
<organism evidence="1 2">
    <name type="scientific">Steinernema glaseri</name>
    <dbReference type="NCBI Taxonomy" id="37863"/>
    <lineage>
        <taxon>Eukaryota</taxon>
        <taxon>Metazoa</taxon>
        <taxon>Ecdysozoa</taxon>
        <taxon>Nematoda</taxon>
        <taxon>Chromadorea</taxon>
        <taxon>Rhabditida</taxon>
        <taxon>Tylenchina</taxon>
        <taxon>Panagrolaimomorpha</taxon>
        <taxon>Strongyloidoidea</taxon>
        <taxon>Steinernematidae</taxon>
        <taxon>Steinernema</taxon>
    </lineage>
</organism>
<dbReference type="AlphaFoldDB" id="A0A1I7ZPG4"/>
<dbReference type="WBParaSite" id="L893_g28323.t1">
    <property type="protein sequence ID" value="L893_g28323.t1"/>
    <property type="gene ID" value="L893_g28323"/>
</dbReference>
<proteinExistence type="predicted"/>
<accession>A0A1I7ZPG4</accession>
<reference evidence="2" key="1">
    <citation type="submission" date="2016-11" db="UniProtKB">
        <authorList>
            <consortium name="WormBaseParasite"/>
        </authorList>
    </citation>
    <scope>IDENTIFICATION</scope>
</reference>
<name>A0A1I7ZPG4_9BILA</name>
<evidence type="ECO:0000313" key="1">
    <source>
        <dbReference type="Proteomes" id="UP000095287"/>
    </source>
</evidence>
<evidence type="ECO:0000313" key="2">
    <source>
        <dbReference type="WBParaSite" id="L893_g28323.t1"/>
    </source>
</evidence>
<protein>
    <submittedName>
        <fullName evidence="2">PPM-type phosphatase domain-containing protein</fullName>
    </submittedName>
</protein>